<evidence type="ECO:0000256" key="1">
    <source>
        <dbReference type="ARBA" id="ARBA00000843"/>
    </source>
</evidence>
<dbReference type="EMBL" id="CP035491">
    <property type="protein sequence ID" value="QAY74412.1"/>
    <property type="molecule type" value="Genomic_DNA"/>
</dbReference>
<dbReference type="EC" id="3.2.2.31" evidence="4"/>
<dbReference type="GO" id="GO:0032357">
    <property type="term" value="F:oxidized purine DNA binding"/>
    <property type="evidence" value="ECO:0007669"/>
    <property type="project" value="TreeGrafter"/>
</dbReference>
<keyword evidence="7" id="KW-0479">Metal-binding</keyword>
<evidence type="ECO:0000256" key="6">
    <source>
        <dbReference type="ARBA" id="ARBA00022485"/>
    </source>
</evidence>
<dbReference type="InterPro" id="IPR000445">
    <property type="entry name" value="HhH_motif"/>
</dbReference>
<dbReference type="GO" id="GO:0006298">
    <property type="term" value="P:mismatch repair"/>
    <property type="evidence" value="ECO:0007669"/>
    <property type="project" value="TreeGrafter"/>
</dbReference>
<keyword evidence="12" id="KW-0234">DNA repair</keyword>
<dbReference type="GO" id="GO:0035485">
    <property type="term" value="F:adenine/guanine mispair binding"/>
    <property type="evidence" value="ECO:0007669"/>
    <property type="project" value="TreeGrafter"/>
</dbReference>
<keyword evidence="9" id="KW-0378">Hydrolase</keyword>
<keyword evidence="10" id="KW-0408">Iron</keyword>
<dbReference type="SUPFAM" id="SSF48150">
    <property type="entry name" value="DNA-glycosylase"/>
    <property type="match status" value="1"/>
</dbReference>
<organism evidence="15 16">
    <name type="scientific">Agromyces protaetiae</name>
    <dbReference type="NCBI Taxonomy" id="2509455"/>
    <lineage>
        <taxon>Bacteria</taxon>
        <taxon>Bacillati</taxon>
        <taxon>Actinomycetota</taxon>
        <taxon>Actinomycetes</taxon>
        <taxon>Micrococcales</taxon>
        <taxon>Microbacteriaceae</taxon>
        <taxon>Agromyces</taxon>
    </lineage>
</organism>
<dbReference type="PANTHER" id="PTHR42944:SF1">
    <property type="entry name" value="ADENINE DNA GLYCOSYLASE"/>
    <property type="match status" value="1"/>
</dbReference>
<dbReference type="OrthoDB" id="9802365at2"/>
<evidence type="ECO:0000256" key="5">
    <source>
        <dbReference type="ARBA" id="ARBA00022023"/>
    </source>
</evidence>
<name>A0A4P6FE53_9MICO</name>
<dbReference type="GO" id="GO:0046872">
    <property type="term" value="F:metal ion binding"/>
    <property type="evidence" value="ECO:0007669"/>
    <property type="project" value="UniProtKB-KW"/>
</dbReference>
<dbReference type="Gene3D" id="1.10.340.30">
    <property type="entry name" value="Hypothetical protein, domain 2"/>
    <property type="match status" value="1"/>
</dbReference>
<dbReference type="InterPro" id="IPR023170">
    <property type="entry name" value="HhH_base_excis_C"/>
</dbReference>
<evidence type="ECO:0000256" key="4">
    <source>
        <dbReference type="ARBA" id="ARBA00012045"/>
    </source>
</evidence>
<evidence type="ECO:0000256" key="13">
    <source>
        <dbReference type="ARBA" id="ARBA00023295"/>
    </source>
</evidence>
<evidence type="ECO:0000256" key="12">
    <source>
        <dbReference type="ARBA" id="ARBA00023204"/>
    </source>
</evidence>
<evidence type="ECO:0000256" key="8">
    <source>
        <dbReference type="ARBA" id="ARBA00022763"/>
    </source>
</evidence>
<dbReference type="InterPro" id="IPR003651">
    <property type="entry name" value="Endonuclease3_FeS-loop_motif"/>
</dbReference>
<feature type="domain" description="HhH-GPD" evidence="14">
    <location>
        <begin position="48"/>
        <end position="200"/>
    </location>
</feature>
<proteinExistence type="inferred from homology"/>
<sequence>MPTTATTIDAHAVAFAARANAWFADAARPLPWRAADVSPWAVLVSELMLQQTQVARVQPKWEAWIERWPTPAALASSPPADAVRAWDRLGYPRRALWLHAAATEIVERHGGEVPRDLDALLALKGVGPYTARAVAAFAFGDRHPVVDTNTRRVIARAIEGRASAGAPSPARDLAAMAALLPRDPADARAFNAGAMELGAVVCTARAPQCDGCPVADLCAWRAAGSPPDDAPRVRTQARYEGSDRQARGAVLKSLRDAAPLAVPLDEVLPEWPDPAQRERAIASLISDGLAEASDGVLALPG</sequence>
<evidence type="ECO:0000256" key="3">
    <source>
        <dbReference type="ARBA" id="ARBA00008343"/>
    </source>
</evidence>
<keyword evidence="6" id="KW-0004">4Fe-4S</keyword>
<evidence type="ECO:0000256" key="11">
    <source>
        <dbReference type="ARBA" id="ARBA00023014"/>
    </source>
</evidence>
<dbReference type="GO" id="GO:0051539">
    <property type="term" value="F:4 iron, 4 sulfur cluster binding"/>
    <property type="evidence" value="ECO:0007669"/>
    <property type="project" value="UniProtKB-KW"/>
</dbReference>
<comment type="catalytic activity">
    <reaction evidence="1">
        <text>Hydrolyzes free adenine bases from 7,8-dihydro-8-oxoguanine:adenine mismatched double-stranded DNA, leaving an apurinic site.</text>
        <dbReference type="EC" id="3.2.2.31"/>
    </reaction>
</comment>
<dbReference type="GO" id="GO:0034039">
    <property type="term" value="F:8-oxo-7,8-dihydroguanine DNA N-glycosylase activity"/>
    <property type="evidence" value="ECO:0007669"/>
    <property type="project" value="TreeGrafter"/>
</dbReference>
<gene>
    <name evidence="15" type="ORF">ET445_14840</name>
</gene>
<dbReference type="Gene3D" id="1.10.1670.10">
    <property type="entry name" value="Helix-hairpin-Helix base-excision DNA repair enzymes (C-terminal)"/>
    <property type="match status" value="1"/>
</dbReference>
<dbReference type="Pfam" id="PF00730">
    <property type="entry name" value="HhH-GPD"/>
    <property type="match status" value="1"/>
</dbReference>
<dbReference type="RefSeq" id="WP_129191957.1">
    <property type="nucleotide sequence ID" value="NZ_CP035491.1"/>
</dbReference>
<dbReference type="Pfam" id="PF10576">
    <property type="entry name" value="EndIII_4Fe-2S"/>
    <property type="match status" value="1"/>
</dbReference>
<dbReference type="InterPro" id="IPR011257">
    <property type="entry name" value="DNA_glycosylase"/>
</dbReference>
<dbReference type="GO" id="GO:0006284">
    <property type="term" value="P:base-excision repair"/>
    <property type="evidence" value="ECO:0007669"/>
    <property type="project" value="InterPro"/>
</dbReference>
<comment type="similarity">
    <text evidence="3">Belongs to the Nth/MutY family.</text>
</comment>
<dbReference type="CDD" id="cd00056">
    <property type="entry name" value="ENDO3c"/>
    <property type="match status" value="1"/>
</dbReference>
<dbReference type="Proteomes" id="UP000291259">
    <property type="component" value="Chromosome"/>
</dbReference>
<keyword evidence="11" id="KW-0411">Iron-sulfur</keyword>
<protein>
    <recommendedName>
        <fullName evidence="5">Adenine DNA glycosylase</fullName>
        <ecNumber evidence="4">3.2.2.31</ecNumber>
    </recommendedName>
</protein>
<keyword evidence="8" id="KW-0227">DNA damage</keyword>
<evidence type="ECO:0000256" key="10">
    <source>
        <dbReference type="ARBA" id="ARBA00023004"/>
    </source>
</evidence>
<dbReference type="SMART" id="SM00525">
    <property type="entry name" value="FES"/>
    <property type="match status" value="1"/>
</dbReference>
<dbReference type="AlphaFoldDB" id="A0A4P6FE53"/>
<evidence type="ECO:0000313" key="15">
    <source>
        <dbReference type="EMBL" id="QAY74412.1"/>
    </source>
</evidence>
<dbReference type="InterPro" id="IPR003265">
    <property type="entry name" value="HhH-GPD_domain"/>
</dbReference>
<evidence type="ECO:0000259" key="14">
    <source>
        <dbReference type="SMART" id="SM00478"/>
    </source>
</evidence>
<reference evidence="15 16" key="1">
    <citation type="submission" date="2019-01" db="EMBL/GenBank/DDBJ databases">
        <title>Genome sequencing of strain FW100M-8.</title>
        <authorList>
            <person name="Heo J."/>
            <person name="Kim S.-J."/>
            <person name="Kim J.-S."/>
            <person name="Hong S.-B."/>
            <person name="Kwon S.-W."/>
        </authorList>
    </citation>
    <scope>NUCLEOTIDE SEQUENCE [LARGE SCALE GENOMIC DNA]</scope>
    <source>
        <strain evidence="15 16">FW100M-8</strain>
    </source>
</reference>
<dbReference type="GO" id="GO:0000701">
    <property type="term" value="F:purine-specific mismatch base pair DNA N-glycosylase activity"/>
    <property type="evidence" value="ECO:0007669"/>
    <property type="project" value="UniProtKB-EC"/>
</dbReference>
<dbReference type="Pfam" id="PF00633">
    <property type="entry name" value="HHH"/>
    <property type="match status" value="1"/>
</dbReference>
<evidence type="ECO:0000313" key="16">
    <source>
        <dbReference type="Proteomes" id="UP000291259"/>
    </source>
</evidence>
<dbReference type="InterPro" id="IPR044298">
    <property type="entry name" value="MIG/MutY"/>
</dbReference>
<dbReference type="PANTHER" id="PTHR42944">
    <property type="entry name" value="ADENINE DNA GLYCOSYLASE"/>
    <property type="match status" value="1"/>
</dbReference>
<evidence type="ECO:0000256" key="7">
    <source>
        <dbReference type="ARBA" id="ARBA00022723"/>
    </source>
</evidence>
<accession>A0A4P6FE53</accession>
<keyword evidence="13" id="KW-0326">Glycosidase</keyword>
<dbReference type="KEGG" id="agf:ET445_14840"/>
<evidence type="ECO:0000256" key="9">
    <source>
        <dbReference type="ARBA" id="ARBA00022801"/>
    </source>
</evidence>
<comment type="cofactor">
    <cofactor evidence="2">
        <name>[4Fe-4S] cluster</name>
        <dbReference type="ChEBI" id="CHEBI:49883"/>
    </cofactor>
</comment>
<evidence type="ECO:0000256" key="2">
    <source>
        <dbReference type="ARBA" id="ARBA00001966"/>
    </source>
</evidence>
<dbReference type="FunFam" id="1.10.340.30:FF:000003">
    <property type="entry name" value="A/G-specific adenine glycosylase"/>
    <property type="match status" value="1"/>
</dbReference>
<keyword evidence="16" id="KW-1185">Reference proteome</keyword>
<dbReference type="SMART" id="SM00478">
    <property type="entry name" value="ENDO3c"/>
    <property type="match status" value="1"/>
</dbReference>